<dbReference type="PANTHER" id="PTHR34131">
    <property type="entry name" value="(RAP ANNOTATION RELEASE2) GALACTOSE-BINDING LIKE DOMAIN CONTAINING PROTEIN"/>
    <property type="match status" value="1"/>
</dbReference>
<reference evidence="1" key="1">
    <citation type="journal article" date="2023" name="Nat. Commun.">
        <title>Diploid and tetraploid genomes of Acorus and the evolution of monocots.</title>
        <authorList>
            <person name="Ma L."/>
            <person name="Liu K.W."/>
            <person name="Li Z."/>
            <person name="Hsiao Y.Y."/>
            <person name="Qi Y."/>
            <person name="Fu T."/>
            <person name="Tang G.D."/>
            <person name="Zhang D."/>
            <person name="Sun W.H."/>
            <person name="Liu D.K."/>
            <person name="Li Y."/>
            <person name="Chen G.Z."/>
            <person name="Liu X.D."/>
            <person name="Liao X.Y."/>
            <person name="Jiang Y.T."/>
            <person name="Yu X."/>
            <person name="Hao Y."/>
            <person name="Huang J."/>
            <person name="Zhao X.W."/>
            <person name="Ke S."/>
            <person name="Chen Y.Y."/>
            <person name="Wu W.L."/>
            <person name="Hsu J.L."/>
            <person name="Lin Y.F."/>
            <person name="Huang M.D."/>
            <person name="Li C.Y."/>
            <person name="Huang L."/>
            <person name="Wang Z.W."/>
            <person name="Zhao X."/>
            <person name="Zhong W.Y."/>
            <person name="Peng D.H."/>
            <person name="Ahmad S."/>
            <person name="Lan S."/>
            <person name="Zhang J.S."/>
            <person name="Tsai W.C."/>
            <person name="Van de Peer Y."/>
            <person name="Liu Z.J."/>
        </authorList>
    </citation>
    <scope>NUCLEOTIDE SEQUENCE</scope>
    <source>
        <strain evidence="1">CP</strain>
    </source>
</reference>
<evidence type="ECO:0000313" key="2">
    <source>
        <dbReference type="Proteomes" id="UP001180020"/>
    </source>
</evidence>
<organism evidence="1 2">
    <name type="scientific">Acorus calamus</name>
    <name type="common">Sweet flag</name>
    <dbReference type="NCBI Taxonomy" id="4465"/>
    <lineage>
        <taxon>Eukaryota</taxon>
        <taxon>Viridiplantae</taxon>
        <taxon>Streptophyta</taxon>
        <taxon>Embryophyta</taxon>
        <taxon>Tracheophyta</taxon>
        <taxon>Spermatophyta</taxon>
        <taxon>Magnoliopsida</taxon>
        <taxon>Liliopsida</taxon>
        <taxon>Acoraceae</taxon>
        <taxon>Acorus</taxon>
    </lineage>
</organism>
<evidence type="ECO:0000313" key="1">
    <source>
        <dbReference type="EMBL" id="KAK1289106.1"/>
    </source>
</evidence>
<dbReference type="Proteomes" id="UP001180020">
    <property type="component" value="Unassembled WGS sequence"/>
</dbReference>
<proteinExistence type="predicted"/>
<dbReference type="InterPro" id="IPR018971">
    <property type="entry name" value="DUF1997"/>
</dbReference>
<name>A0AAV9CJR2_ACOCL</name>
<sequence length="220" mass="25398">MLFEGERWIRLSSSSSSQQGGRLGTTRNIHIFLYIPIPKEFLLIFQEIRSYARLFQSVNLRHPSGMESMLNTKALQSFQSLDSNTYRCTLQKIEFLNFEVSPVLDLRVVQTSNDCTVEMLSCKFKGSDALERQNNLFSAFMRNHITWDSNGPEPCLDVDVKLDVTLQVYTQLFNLLPISMVEVPGNLVFQGLIDRLVPLLGQQLLEDYHNWVEERLKFAQ</sequence>
<protein>
    <submittedName>
        <fullName evidence="1">Uncharacterized protein</fullName>
    </submittedName>
</protein>
<keyword evidence="2" id="KW-1185">Reference proteome</keyword>
<accession>A0AAV9CJR2</accession>
<reference evidence="1" key="2">
    <citation type="submission" date="2023-06" db="EMBL/GenBank/DDBJ databases">
        <authorList>
            <person name="Ma L."/>
            <person name="Liu K.-W."/>
            <person name="Li Z."/>
            <person name="Hsiao Y.-Y."/>
            <person name="Qi Y."/>
            <person name="Fu T."/>
            <person name="Tang G."/>
            <person name="Zhang D."/>
            <person name="Sun W.-H."/>
            <person name="Liu D.-K."/>
            <person name="Li Y."/>
            <person name="Chen G.-Z."/>
            <person name="Liu X.-D."/>
            <person name="Liao X.-Y."/>
            <person name="Jiang Y.-T."/>
            <person name="Yu X."/>
            <person name="Hao Y."/>
            <person name="Huang J."/>
            <person name="Zhao X.-W."/>
            <person name="Ke S."/>
            <person name="Chen Y.-Y."/>
            <person name="Wu W.-L."/>
            <person name="Hsu J.-L."/>
            <person name="Lin Y.-F."/>
            <person name="Huang M.-D."/>
            <person name="Li C.-Y."/>
            <person name="Huang L."/>
            <person name="Wang Z.-W."/>
            <person name="Zhao X."/>
            <person name="Zhong W.-Y."/>
            <person name="Peng D.-H."/>
            <person name="Ahmad S."/>
            <person name="Lan S."/>
            <person name="Zhang J.-S."/>
            <person name="Tsai W.-C."/>
            <person name="Van De Peer Y."/>
            <person name="Liu Z.-J."/>
        </authorList>
    </citation>
    <scope>NUCLEOTIDE SEQUENCE</scope>
    <source>
        <strain evidence="1">CP</strain>
        <tissue evidence="1">Leaves</tissue>
    </source>
</reference>
<dbReference type="PANTHER" id="PTHR34131:SF2">
    <property type="entry name" value="FAMILY PROTEIN, PUTATIVE (DUF1997)-RELATED"/>
    <property type="match status" value="1"/>
</dbReference>
<gene>
    <name evidence="1" type="ORF">QJS10_CPB18g00017</name>
</gene>
<dbReference type="Pfam" id="PF09366">
    <property type="entry name" value="DUF1997"/>
    <property type="match status" value="1"/>
</dbReference>
<dbReference type="AlphaFoldDB" id="A0AAV9CJR2"/>
<comment type="caution">
    <text evidence="1">The sequence shown here is derived from an EMBL/GenBank/DDBJ whole genome shotgun (WGS) entry which is preliminary data.</text>
</comment>
<dbReference type="EMBL" id="JAUJYO010000018">
    <property type="protein sequence ID" value="KAK1289106.1"/>
    <property type="molecule type" value="Genomic_DNA"/>
</dbReference>